<dbReference type="Gene3D" id="2.40.50.40">
    <property type="match status" value="1"/>
</dbReference>
<organism evidence="7 8">
    <name type="scientific">Paramormyrops kingsleyae</name>
    <dbReference type="NCBI Taxonomy" id="1676925"/>
    <lineage>
        <taxon>Eukaryota</taxon>
        <taxon>Metazoa</taxon>
        <taxon>Chordata</taxon>
        <taxon>Craniata</taxon>
        <taxon>Vertebrata</taxon>
        <taxon>Euteleostomi</taxon>
        <taxon>Actinopterygii</taxon>
        <taxon>Neopterygii</taxon>
        <taxon>Teleostei</taxon>
        <taxon>Osteoglossocephala</taxon>
        <taxon>Osteoglossomorpha</taxon>
        <taxon>Osteoglossiformes</taxon>
        <taxon>Mormyridae</taxon>
        <taxon>Paramormyrops</taxon>
    </lineage>
</organism>
<evidence type="ECO:0000256" key="3">
    <source>
        <dbReference type="ARBA" id="ARBA00022729"/>
    </source>
</evidence>
<dbReference type="Proteomes" id="UP000261540">
    <property type="component" value="Unplaced"/>
</dbReference>
<dbReference type="GO" id="GO:0006955">
    <property type="term" value="P:immune response"/>
    <property type="evidence" value="ECO:0007669"/>
    <property type="project" value="InterPro"/>
</dbReference>
<evidence type="ECO:0000313" key="8">
    <source>
        <dbReference type="Proteomes" id="UP000261540"/>
    </source>
</evidence>
<reference evidence="7" key="1">
    <citation type="submission" date="2025-08" db="UniProtKB">
        <authorList>
            <consortium name="Ensembl"/>
        </authorList>
    </citation>
    <scope>IDENTIFICATION</scope>
</reference>
<keyword evidence="8" id="KW-1185">Reference proteome</keyword>
<evidence type="ECO:0000256" key="5">
    <source>
        <dbReference type="SAM" id="SignalP"/>
    </source>
</evidence>
<keyword evidence="2" id="KW-0202">Cytokine</keyword>
<sequence>MRSAAILLTCILFSYVQGVAIVTKSRCLCKDAGLNVISHKAIEKIEVYYASSSCQHMELIVTLNNGGEQRCLNLKSKFAKNFIKNLKREKRA</sequence>
<dbReference type="SMART" id="SM00199">
    <property type="entry name" value="SCY"/>
    <property type="match status" value="1"/>
</dbReference>
<evidence type="ECO:0000313" key="7">
    <source>
        <dbReference type="Ensembl" id="ENSPKIP00000016615.1"/>
    </source>
</evidence>
<keyword evidence="3 5" id="KW-0732">Signal</keyword>
<dbReference type="GO" id="GO:0005615">
    <property type="term" value="C:extracellular space"/>
    <property type="evidence" value="ECO:0007669"/>
    <property type="project" value="UniProtKB-KW"/>
</dbReference>
<dbReference type="InterPro" id="IPR036048">
    <property type="entry name" value="Interleukin_8-like_sf"/>
</dbReference>
<protein>
    <recommendedName>
        <fullName evidence="6">Chemokine interleukin-8-like domain-containing protein</fullName>
    </recommendedName>
</protein>
<feature type="chain" id="PRO_5017337475" description="Chemokine interleukin-8-like domain-containing protein" evidence="5">
    <location>
        <begin position="19"/>
        <end position="92"/>
    </location>
</feature>
<dbReference type="SUPFAM" id="SSF54117">
    <property type="entry name" value="Interleukin 8-like chemokines"/>
    <property type="match status" value="1"/>
</dbReference>
<dbReference type="PANTHER" id="PTHR12015:SF191">
    <property type="entry name" value="C-X-C MOTIF CHEMOKINE 11"/>
    <property type="match status" value="1"/>
</dbReference>
<evidence type="ECO:0000256" key="2">
    <source>
        <dbReference type="ARBA" id="ARBA00022514"/>
    </source>
</evidence>
<dbReference type="Ensembl" id="ENSPKIT00000041110.1">
    <property type="protein sequence ID" value="ENSPKIP00000016615.1"/>
    <property type="gene ID" value="ENSPKIG00000002863.1"/>
</dbReference>
<evidence type="ECO:0000256" key="4">
    <source>
        <dbReference type="ARBA" id="ARBA00023157"/>
    </source>
</evidence>
<dbReference type="InterPro" id="IPR039809">
    <property type="entry name" value="Chemokine_b/g/d"/>
</dbReference>
<dbReference type="GO" id="GO:0008009">
    <property type="term" value="F:chemokine activity"/>
    <property type="evidence" value="ECO:0007669"/>
    <property type="project" value="InterPro"/>
</dbReference>
<dbReference type="AlphaFoldDB" id="A0A3B3RFE5"/>
<evidence type="ECO:0000259" key="6">
    <source>
        <dbReference type="SMART" id="SM00199"/>
    </source>
</evidence>
<dbReference type="InterPro" id="IPR001089">
    <property type="entry name" value="Chemokine_CXC"/>
</dbReference>
<dbReference type="InterPro" id="IPR001811">
    <property type="entry name" value="Chemokine_IL8-like_dom"/>
</dbReference>
<reference evidence="7" key="2">
    <citation type="submission" date="2025-09" db="UniProtKB">
        <authorList>
            <consortium name="Ensembl"/>
        </authorList>
    </citation>
    <scope>IDENTIFICATION</scope>
</reference>
<dbReference type="PANTHER" id="PTHR12015">
    <property type="entry name" value="SMALL INDUCIBLE CYTOKINE A"/>
    <property type="match status" value="1"/>
</dbReference>
<accession>A0A3B3RFE5</accession>
<keyword evidence="1" id="KW-0145">Chemotaxis</keyword>
<dbReference type="GeneTree" id="ENSGT01060000248978"/>
<keyword evidence="4" id="KW-1015">Disulfide bond</keyword>
<dbReference type="PRINTS" id="PR00437">
    <property type="entry name" value="SMALLCYTKCXC"/>
</dbReference>
<feature type="domain" description="Chemokine interleukin-8-like" evidence="6">
    <location>
        <begin position="24"/>
        <end position="86"/>
    </location>
</feature>
<proteinExistence type="predicted"/>
<feature type="signal peptide" evidence="5">
    <location>
        <begin position="1"/>
        <end position="18"/>
    </location>
</feature>
<dbReference type="Pfam" id="PF00048">
    <property type="entry name" value="IL8"/>
    <property type="match status" value="1"/>
</dbReference>
<name>A0A3B3RFE5_9TELE</name>
<dbReference type="STRING" id="1676925.ENSPKIP00000016615"/>
<evidence type="ECO:0000256" key="1">
    <source>
        <dbReference type="ARBA" id="ARBA00022500"/>
    </source>
</evidence>